<dbReference type="PANTHER" id="PTHR43772">
    <property type="entry name" value="ENDO-1,4-BETA-XYLANASE"/>
    <property type="match status" value="1"/>
</dbReference>
<keyword evidence="2" id="KW-0119">Carbohydrate metabolism</keyword>
<evidence type="ECO:0000313" key="5">
    <source>
        <dbReference type="Proteomes" id="UP000321523"/>
    </source>
</evidence>
<organism evidence="4 5">
    <name type="scientific">Skermanella aerolata</name>
    <dbReference type="NCBI Taxonomy" id="393310"/>
    <lineage>
        <taxon>Bacteria</taxon>
        <taxon>Pseudomonadati</taxon>
        <taxon>Pseudomonadota</taxon>
        <taxon>Alphaproteobacteria</taxon>
        <taxon>Rhodospirillales</taxon>
        <taxon>Azospirillaceae</taxon>
        <taxon>Skermanella</taxon>
    </lineage>
</organism>
<evidence type="ECO:0000313" key="4">
    <source>
        <dbReference type="EMBL" id="GEO36199.1"/>
    </source>
</evidence>
<proteinExistence type="predicted"/>
<gene>
    <name evidence="4" type="ORF">SAE02_03470</name>
</gene>
<reference evidence="4 5" key="1">
    <citation type="submission" date="2019-07" db="EMBL/GenBank/DDBJ databases">
        <title>Whole genome shotgun sequence of Skermanella aerolata NBRC 106429.</title>
        <authorList>
            <person name="Hosoyama A."/>
            <person name="Uohara A."/>
            <person name="Ohji S."/>
            <person name="Ichikawa N."/>
        </authorList>
    </citation>
    <scope>NUCLEOTIDE SEQUENCE [LARGE SCALE GENOMIC DNA]</scope>
    <source>
        <strain evidence="4 5">NBRC 106429</strain>
    </source>
</reference>
<evidence type="ECO:0000256" key="1">
    <source>
        <dbReference type="ARBA" id="ARBA00022651"/>
    </source>
</evidence>
<dbReference type="InterPro" id="IPR023296">
    <property type="entry name" value="Glyco_hydro_beta-prop_sf"/>
</dbReference>
<dbReference type="Proteomes" id="UP000321523">
    <property type="component" value="Unassembled WGS sequence"/>
</dbReference>
<dbReference type="Pfam" id="PF24793">
    <property type="entry name" value="GINT1_N"/>
    <property type="match status" value="1"/>
</dbReference>
<feature type="domain" description="Glucosamine inositolphosphorylceramide transferase 1 N-terminal" evidence="3">
    <location>
        <begin position="177"/>
        <end position="333"/>
    </location>
</feature>
<evidence type="ECO:0000259" key="3">
    <source>
        <dbReference type="Pfam" id="PF24793"/>
    </source>
</evidence>
<keyword evidence="5" id="KW-1185">Reference proteome</keyword>
<dbReference type="EMBL" id="BJYZ01000002">
    <property type="protein sequence ID" value="GEO36199.1"/>
    <property type="molecule type" value="Genomic_DNA"/>
</dbReference>
<evidence type="ECO:0000256" key="2">
    <source>
        <dbReference type="ARBA" id="ARBA00023277"/>
    </source>
</evidence>
<comment type="caution">
    <text evidence="4">The sequence shown here is derived from an EMBL/GenBank/DDBJ whole genome shotgun (WGS) entry which is preliminary data.</text>
</comment>
<dbReference type="InterPro" id="IPR052176">
    <property type="entry name" value="Glycosyl_Hydrlase_43_Enz"/>
</dbReference>
<name>A0A512DI90_9PROT</name>
<dbReference type="SUPFAM" id="SSF75005">
    <property type="entry name" value="Arabinanase/levansucrase/invertase"/>
    <property type="match status" value="1"/>
</dbReference>
<keyword evidence="1" id="KW-0624">Polysaccharide degradation</keyword>
<protein>
    <recommendedName>
        <fullName evidence="3">Glucosamine inositolphosphorylceramide transferase 1 N-terminal domain-containing protein</fullName>
    </recommendedName>
</protein>
<dbReference type="GO" id="GO:0045493">
    <property type="term" value="P:xylan catabolic process"/>
    <property type="evidence" value="ECO:0007669"/>
    <property type="project" value="UniProtKB-KW"/>
</dbReference>
<keyword evidence="1" id="KW-0858">Xylan degradation</keyword>
<dbReference type="AlphaFoldDB" id="A0A512DI90"/>
<accession>A0A512DI90</accession>
<sequence>MFEVALVSTADAVSDPRVLRKGTIGSEETLERTLNDIYDAVSGWPFLALRLIQQGQGPIETDRAPALLRANKPAAGILSGMLRSELRRATNLMKRWFLFETWNIGICDVPIEAFLDPAVDPDPVWLKPPRKYSYYADPFPVPDRDGELLCEFLDATTDYKGRIVRIGWDGSGNDPKVSDAIDRAYHLSYPYQFTDGGQTFCLPEAYQSGRLDLLTADAEGGALHEVATLLEVPAVDPVILRHADRWWLFCTLIEHQNSDLHIWYATSLTGPWTPHANNPVKTDVASARPGGTPFVSGGRLYRPAQDCSMTYGGALSLMEIIQLDEKHFSERLVRRIVPPKGPYRDGTHTLSACGARTLIDAKRYHFAGTLFLRKVVARVRGIR</sequence>
<dbReference type="InterPro" id="IPR056442">
    <property type="entry name" value="GINT1_N"/>
</dbReference>
<dbReference type="PANTHER" id="PTHR43772:SF2">
    <property type="entry name" value="PUTATIVE (AFU_ORTHOLOGUE AFUA_2G04480)-RELATED"/>
    <property type="match status" value="1"/>
</dbReference>